<protein>
    <submittedName>
        <fullName evidence="1">Uncharacterized protein</fullName>
    </submittedName>
</protein>
<dbReference type="AlphaFoldDB" id="A0A0L0FD71"/>
<accession>A0A0L0FD71</accession>
<evidence type="ECO:0000313" key="1">
    <source>
        <dbReference type="EMBL" id="KNC74018.1"/>
    </source>
</evidence>
<dbReference type="EMBL" id="KQ244866">
    <property type="protein sequence ID" value="KNC74018.1"/>
    <property type="molecule type" value="Genomic_DNA"/>
</dbReference>
<dbReference type="RefSeq" id="XP_014147920.1">
    <property type="nucleotide sequence ID" value="XM_014292445.1"/>
</dbReference>
<name>A0A0L0FD71_9EUKA</name>
<reference evidence="1 2" key="1">
    <citation type="submission" date="2011-02" db="EMBL/GenBank/DDBJ databases">
        <title>The Genome Sequence of Sphaeroforma arctica JP610.</title>
        <authorList>
            <consortium name="The Broad Institute Genome Sequencing Platform"/>
            <person name="Russ C."/>
            <person name="Cuomo C."/>
            <person name="Young S.K."/>
            <person name="Zeng Q."/>
            <person name="Gargeya S."/>
            <person name="Alvarado L."/>
            <person name="Berlin A."/>
            <person name="Chapman S.B."/>
            <person name="Chen Z."/>
            <person name="Freedman E."/>
            <person name="Gellesch M."/>
            <person name="Goldberg J."/>
            <person name="Griggs A."/>
            <person name="Gujja S."/>
            <person name="Heilman E."/>
            <person name="Heiman D."/>
            <person name="Howarth C."/>
            <person name="Mehta T."/>
            <person name="Neiman D."/>
            <person name="Pearson M."/>
            <person name="Roberts A."/>
            <person name="Saif S."/>
            <person name="Shea T."/>
            <person name="Shenoy N."/>
            <person name="Sisk P."/>
            <person name="Stolte C."/>
            <person name="Sykes S."/>
            <person name="White J."/>
            <person name="Yandava C."/>
            <person name="Burger G."/>
            <person name="Gray M.W."/>
            <person name="Holland P.W.H."/>
            <person name="King N."/>
            <person name="Lang F.B.F."/>
            <person name="Roger A.J."/>
            <person name="Ruiz-Trillo I."/>
            <person name="Haas B."/>
            <person name="Nusbaum C."/>
            <person name="Birren B."/>
        </authorList>
    </citation>
    <scope>NUCLEOTIDE SEQUENCE [LARGE SCALE GENOMIC DNA]</scope>
    <source>
        <strain evidence="1 2">JP610</strain>
    </source>
</reference>
<dbReference type="Proteomes" id="UP000054560">
    <property type="component" value="Unassembled WGS sequence"/>
</dbReference>
<gene>
    <name evidence="1" type="ORF">SARC_13424</name>
</gene>
<dbReference type="GeneID" id="25913928"/>
<sequence>MSGLSEKTLEVRALRVALQKRSMFRKRMVRTENFPSDEQLLDWIEQVKELRYITVCYFYV</sequence>
<evidence type="ECO:0000313" key="2">
    <source>
        <dbReference type="Proteomes" id="UP000054560"/>
    </source>
</evidence>
<keyword evidence="2" id="KW-1185">Reference proteome</keyword>
<proteinExistence type="predicted"/>
<organism evidence="1 2">
    <name type="scientific">Sphaeroforma arctica JP610</name>
    <dbReference type="NCBI Taxonomy" id="667725"/>
    <lineage>
        <taxon>Eukaryota</taxon>
        <taxon>Ichthyosporea</taxon>
        <taxon>Ichthyophonida</taxon>
        <taxon>Sphaeroforma</taxon>
    </lineage>
</organism>